<keyword evidence="2" id="KW-1185">Reference proteome</keyword>
<comment type="caution">
    <text evidence="1">The sequence shown here is derived from an EMBL/GenBank/DDBJ whole genome shotgun (WGS) entry which is preliminary data.</text>
</comment>
<evidence type="ECO:0000313" key="1">
    <source>
        <dbReference type="EMBL" id="RNA37194.1"/>
    </source>
</evidence>
<reference evidence="1 2" key="1">
    <citation type="journal article" date="2018" name="Sci. Rep.">
        <title>Genomic signatures of local adaptation to the degree of environmental predictability in rotifers.</title>
        <authorList>
            <person name="Franch-Gras L."/>
            <person name="Hahn C."/>
            <person name="Garcia-Roger E.M."/>
            <person name="Carmona M.J."/>
            <person name="Serra M."/>
            <person name="Gomez A."/>
        </authorList>
    </citation>
    <scope>NUCLEOTIDE SEQUENCE [LARGE SCALE GENOMIC DNA]</scope>
    <source>
        <strain evidence="1">HYR1</strain>
    </source>
</reference>
<dbReference type="Proteomes" id="UP000276133">
    <property type="component" value="Unassembled WGS sequence"/>
</dbReference>
<organism evidence="1 2">
    <name type="scientific">Brachionus plicatilis</name>
    <name type="common">Marine rotifer</name>
    <name type="synonym">Brachionus muelleri</name>
    <dbReference type="NCBI Taxonomy" id="10195"/>
    <lineage>
        <taxon>Eukaryota</taxon>
        <taxon>Metazoa</taxon>
        <taxon>Spiralia</taxon>
        <taxon>Gnathifera</taxon>
        <taxon>Rotifera</taxon>
        <taxon>Eurotatoria</taxon>
        <taxon>Monogononta</taxon>
        <taxon>Pseudotrocha</taxon>
        <taxon>Ploima</taxon>
        <taxon>Brachionidae</taxon>
        <taxon>Brachionus</taxon>
    </lineage>
</organism>
<sequence length="118" mass="14051">MHFVPRLFPESSSTIPVRKGKVEEESRKRNVQSYLIKFSSSKKRFNQSSSSFNNNISIFTFFVLCFYYLERLEIHRCCIFASKNLAEKTYQRKLITERIAIFSNQFSETYRQQPVSIQ</sequence>
<evidence type="ECO:0000313" key="2">
    <source>
        <dbReference type="Proteomes" id="UP000276133"/>
    </source>
</evidence>
<proteinExistence type="predicted"/>
<name>A0A3M7SMY8_BRAPC</name>
<accession>A0A3M7SMY8</accession>
<dbReference type="EMBL" id="REGN01001075">
    <property type="protein sequence ID" value="RNA37194.1"/>
    <property type="molecule type" value="Genomic_DNA"/>
</dbReference>
<gene>
    <name evidence="1" type="ORF">BpHYR1_036644</name>
</gene>
<protein>
    <submittedName>
        <fullName evidence="1">Uncharacterized protein</fullName>
    </submittedName>
</protein>
<dbReference type="AlphaFoldDB" id="A0A3M7SMY8"/>